<dbReference type="GO" id="GO:0005930">
    <property type="term" value="C:axoneme"/>
    <property type="evidence" value="ECO:0007669"/>
    <property type="project" value="UniProtKB-SubCell"/>
</dbReference>
<dbReference type="InterPro" id="IPR000435">
    <property type="entry name" value="Tektins"/>
</dbReference>
<feature type="non-terminal residue" evidence="5">
    <location>
        <position position="240"/>
    </location>
</feature>
<evidence type="ECO:0000256" key="1">
    <source>
        <dbReference type="ARBA" id="ARBA00007209"/>
    </source>
</evidence>
<dbReference type="EMBL" id="KK119792">
    <property type="protein sequence ID" value="KFM76751.1"/>
    <property type="molecule type" value="Genomic_DNA"/>
</dbReference>
<evidence type="ECO:0000256" key="2">
    <source>
        <dbReference type="ARBA" id="ARBA00022490"/>
    </source>
</evidence>
<dbReference type="GO" id="GO:0015630">
    <property type="term" value="C:microtubule cytoskeleton"/>
    <property type="evidence" value="ECO:0007669"/>
    <property type="project" value="UniProtKB-UniRule"/>
</dbReference>
<comment type="similarity">
    <text evidence="1 3">Belongs to the tektin family.</text>
</comment>
<evidence type="ECO:0000313" key="6">
    <source>
        <dbReference type="Proteomes" id="UP000054359"/>
    </source>
</evidence>
<evidence type="ECO:0000256" key="3">
    <source>
        <dbReference type="RuleBase" id="RU367040"/>
    </source>
</evidence>
<dbReference type="InterPro" id="IPR048256">
    <property type="entry name" value="Tektin-like"/>
</dbReference>
<dbReference type="GO" id="GO:0060294">
    <property type="term" value="P:cilium movement involved in cell motility"/>
    <property type="evidence" value="ECO:0007669"/>
    <property type="project" value="UniProtKB-UniRule"/>
</dbReference>
<keyword evidence="3" id="KW-0969">Cilium</keyword>
<dbReference type="GO" id="GO:0005634">
    <property type="term" value="C:nucleus"/>
    <property type="evidence" value="ECO:0007669"/>
    <property type="project" value="TreeGrafter"/>
</dbReference>
<feature type="coiled-coil region" evidence="4">
    <location>
        <begin position="164"/>
        <end position="212"/>
    </location>
</feature>
<evidence type="ECO:0000313" key="5">
    <source>
        <dbReference type="EMBL" id="KFM76751.1"/>
    </source>
</evidence>
<dbReference type="OrthoDB" id="9886517at2759"/>
<evidence type="ECO:0000256" key="4">
    <source>
        <dbReference type="SAM" id="Coils"/>
    </source>
</evidence>
<dbReference type="PANTHER" id="PTHR19960:SF28">
    <property type="match status" value="1"/>
</dbReference>
<dbReference type="AlphaFoldDB" id="A0A087UHB2"/>
<sequence>MSEVEAKSMTLNIGKRCQHAEPLLSFPYVPADHPSDQIYYPNSEEEWEKNLEVKLQNCVASRQEATDCCFRSAAAIRKNLSDTADAWFKTSKALQESIQEDERTVYNIQCHLKRLDEEISSTKQRLASFYDVLKIQDRVKNAQLWRLQTMTYRPGPDHIRDAPVQKLEEELRNIETKKSYVSDNVERNKDLLQNLSDEKMQQMLELEKVSRKLFIERENCLGARRTIHIEGVNLNDYVTS</sequence>
<name>A0A087UHB2_STEMI</name>
<keyword evidence="3" id="KW-0282">Flagellum</keyword>
<comment type="subcellular location">
    <subcellularLocation>
        <location evidence="3">Cytoplasm</location>
        <location evidence="3">Cytoskeleton</location>
        <location evidence="3">Cilium axoneme</location>
    </subcellularLocation>
</comment>
<dbReference type="Proteomes" id="UP000054359">
    <property type="component" value="Unassembled WGS sequence"/>
</dbReference>
<organism evidence="5 6">
    <name type="scientific">Stegodyphus mimosarum</name>
    <name type="common">African social velvet spider</name>
    <dbReference type="NCBI Taxonomy" id="407821"/>
    <lineage>
        <taxon>Eukaryota</taxon>
        <taxon>Metazoa</taxon>
        <taxon>Ecdysozoa</taxon>
        <taxon>Arthropoda</taxon>
        <taxon>Chelicerata</taxon>
        <taxon>Arachnida</taxon>
        <taxon>Araneae</taxon>
        <taxon>Araneomorphae</taxon>
        <taxon>Entelegynae</taxon>
        <taxon>Eresoidea</taxon>
        <taxon>Eresidae</taxon>
        <taxon>Stegodyphus</taxon>
    </lineage>
</organism>
<keyword evidence="2" id="KW-0963">Cytoplasm</keyword>
<keyword evidence="6" id="KW-1185">Reference proteome</keyword>
<accession>A0A087UHB2</accession>
<dbReference type="GO" id="GO:0060271">
    <property type="term" value="P:cilium assembly"/>
    <property type="evidence" value="ECO:0007669"/>
    <property type="project" value="UniProtKB-UniRule"/>
</dbReference>
<protein>
    <recommendedName>
        <fullName evidence="3">Tektin</fullName>
    </recommendedName>
</protein>
<reference evidence="5 6" key="1">
    <citation type="submission" date="2013-11" db="EMBL/GenBank/DDBJ databases">
        <title>Genome sequencing of Stegodyphus mimosarum.</title>
        <authorList>
            <person name="Bechsgaard J."/>
        </authorList>
    </citation>
    <scope>NUCLEOTIDE SEQUENCE [LARGE SCALE GENOMIC DNA]</scope>
</reference>
<keyword evidence="3" id="KW-0966">Cell projection</keyword>
<keyword evidence="4" id="KW-0175">Coiled coil</keyword>
<gene>
    <name evidence="5" type="ORF">X975_19546</name>
</gene>
<proteinExistence type="inferred from homology"/>
<dbReference type="PANTHER" id="PTHR19960">
    <property type="entry name" value="TEKTIN"/>
    <property type="match status" value="1"/>
</dbReference>
<dbReference type="Pfam" id="PF03148">
    <property type="entry name" value="Tektin"/>
    <property type="match status" value="1"/>
</dbReference>